<sequence length="87" mass="10052">MSVTLLAMAQSFCKERLNAEQFVDAYIEVWKFERDAGIADKDDAVLSECLSSIFCLADLYNPEEDRSDYELDECTLRYEVIKLIDKV</sequence>
<gene>
    <name evidence="2" type="ORF">HB761_24090</name>
</gene>
<dbReference type="InterPro" id="IPR015287">
    <property type="entry name" value="Colicin_D_immunity_dom"/>
</dbReference>
<evidence type="ECO:0000313" key="2">
    <source>
        <dbReference type="EMBL" id="UTZ29660.1"/>
    </source>
</evidence>
<proteinExistence type="predicted"/>
<dbReference type="Pfam" id="PF09204">
    <property type="entry name" value="Colicin_immun"/>
    <property type="match status" value="1"/>
</dbReference>
<protein>
    <submittedName>
        <fullName evidence="2">Colicin immunity protein</fullName>
    </submittedName>
</protein>
<accession>A0AAE9N330</accession>
<dbReference type="GO" id="GO:0015643">
    <property type="term" value="F:toxic substance binding"/>
    <property type="evidence" value="ECO:0007669"/>
    <property type="project" value="InterPro"/>
</dbReference>
<reference evidence="2" key="1">
    <citation type="submission" date="2020-03" db="EMBL/GenBank/DDBJ databases">
        <title>Five strains of Vibrio campbellii isolated from Mariana Trench.</title>
        <authorList>
            <person name="Liang J."/>
            <person name="Zhang X.-H."/>
        </authorList>
    </citation>
    <scope>NUCLEOTIDE SEQUENCE</scope>
    <source>
        <strain evidence="2">LJC014</strain>
    </source>
</reference>
<dbReference type="Proteomes" id="UP001058687">
    <property type="component" value="Chromosome 2"/>
</dbReference>
<evidence type="ECO:0000313" key="3">
    <source>
        <dbReference type="Proteomes" id="UP001058687"/>
    </source>
</evidence>
<organism evidence="2 3">
    <name type="scientific">Vibrio campbellii</name>
    <dbReference type="NCBI Taxonomy" id="680"/>
    <lineage>
        <taxon>Bacteria</taxon>
        <taxon>Pseudomonadati</taxon>
        <taxon>Pseudomonadota</taxon>
        <taxon>Gammaproteobacteria</taxon>
        <taxon>Vibrionales</taxon>
        <taxon>Vibrionaceae</taxon>
        <taxon>Vibrio</taxon>
    </lineage>
</organism>
<dbReference type="InterPro" id="IPR036471">
    <property type="entry name" value="Colicin_D_sf"/>
</dbReference>
<dbReference type="GO" id="GO:0030153">
    <property type="term" value="P:bacteriocin immunity"/>
    <property type="evidence" value="ECO:0007669"/>
    <property type="project" value="InterPro"/>
</dbReference>
<dbReference type="SUPFAM" id="SSF101125">
    <property type="entry name" value="Colicin D immunity protein"/>
    <property type="match status" value="1"/>
</dbReference>
<dbReference type="Gene3D" id="1.20.120.650">
    <property type="entry name" value="Colicin D"/>
    <property type="match status" value="1"/>
</dbReference>
<evidence type="ECO:0000259" key="1">
    <source>
        <dbReference type="Pfam" id="PF09204"/>
    </source>
</evidence>
<dbReference type="AlphaFoldDB" id="A0AAE9N330"/>
<name>A0AAE9N330_9VIBR</name>
<dbReference type="EMBL" id="CP050468">
    <property type="protein sequence ID" value="UTZ29660.1"/>
    <property type="molecule type" value="Genomic_DNA"/>
</dbReference>
<dbReference type="RefSeq" id="WP_255942750.1">
    <property type="nucleotide sequence ID" value="NZ_CP050468.1"/>
</dbReference>
<feature type="domain" description="Colicin D immunity protein" evidence="1">
    <location>
        <begin position="1"/>
        <end position="86"/>
    </location>
</feature>